<protein>
    <submittedName>
        <fullName evidence="1">Uncharacterized protein</fullName>
    </submittedName>
</protein>
<dbReference type="RefSeq" id="WP_323304944.1">
    <property type="nucleotide sequence ID" value="NZ_JAYGHX010000003.1"/>
</dbReference>
<organism evidence="1 2">
    <name type="scientific">Cyanobium gracile UHCC 0139</name>
    <dbReference type="NCBI Taxonomy" id="3110308"/>
    <lineage>
        <taxon>Bacteria</taxon>
        <taxon>Bacillati</taxon>
        <taxon>Cyanobacteriota</taxon>
        <taxon>Cyanophyceae</taxon>
        <taxon>Synechococcales</taxon>
        <taxon>Prochlorococcaceae</taxon>
        <taxon>Cyanobium</taxon>
    </lineage>
</organism>
<name>A0ABU5RSY7_9CYAN</name>
<reference evidence="1 2" key="1">
    <citation type="submission" date="2023-12" db="EMBL/GenBank/DDBJ databases">
        <title>Baltic Sea Cyanobacteria.</title>
        <authorList>
            <person name="Delbaje E."/>
            <person name="Fewer D.P."/>
            <person name="Shishido T.K."/>
        </authorList>
    </citation>
    <scope>NUCLEOTIDE SEQUENCE [LARGE SCALE GENOMIC DNA]</scope>
    <source>
        <strain evidence="1 2">UHCC 0139</strain>
    </source>
</reference>
<evidence type="ECO:0000313" key="1">
    <source>
        <dbReference type="EMBL" id="MEA5390864.1"/>
    </source>
</evidence>
<dbReference type="EMBL" id="JAYGHX010000003">
    <property type="protein sequence ID" value="MEA5390864.1"/>
    <property type="molecule type" value="Genomic_DNA"/>
</dbReference>
<evidence type="ECO:0000313" key="2">
    <source>
        <dbReference type="Proteomes" id="UP001304461"/>
    </source>
</evidence>
<sequence>MDDLGARHEHLLESHHGALCQAAERLLEETGWSLATPALLLRTAGPLLSQVVAVGDLGRWIQHLGPDLDAFVRLRRQGVDVGEAYARCRAVEGETFLGAWEALGGTRPLVSHDDLNQFAVLSQQGFSRSPRNLLVVVNWGDRVTAFLVACDRQRKRRPTARPG</sequence>
<proteinExistence type="predicted"/>
<gene>
    <name evidence="1" type="ORF">VB738_06270</name>
</gene>
<accession>A0ABU5RSY7</accession>
<dbReference type="Proteomes" id="UP001304461">
    <property type="component" value="Unassembled WGS sequence"/>
</dbReference>
<keyword evidence="2" id="KW-1185">Reference proteome</keyword>
<comment type="caution">
    <text evidence="1">The sequence shown here is derived from an EMBL/GenBank/DDBJ whole genome shotgun (WGS) entry which is preliminary data.</text>
</comment>